<dbReference type="Proteomes" id="UP000192578">
    <property type="component" value="Unassembled WGS sequence"/>
</dbReference>
<keyword evidence="2" id="KW-1185">Reference proteome</keyword>
<reference evidence="2" key="1">
    <citation type="submission" date="2017-01" db="EMBL/GenBank/DDBJ databases">
        <title>Comparative genomics of anhydrobiosis in the tardigrade Hypsibius dujardini.</title>
        <authorList>
            <person name="Yoshida Y."/>
            <person name="Koutsovoulos G."/>
            <person name="Laetsch D."/>
            <person name="Stevens L."/>
            <person name="Kumar S."/>
            <person name="Horikawa D."/>
            <person name="Ishino K."/>
            <person name="Komine S."/>
            <person name="Tomita M."/>
            <person name="Blaxter M."/>
            <person name="Arakawa K."/>
        </authorList>
    </citation>
    <scope>NUCLEOTIDE SEQUENCE [LARGE SCALE GENOMIC DNA]</scope>
    <source>
        <strain evidence="2">Z151</strain>
    </source>
</reference>
<protein>
    <recommendedName>
        <fullName evidence="3">C3H1-type domain-containing protein</fullName>
    </recommendedName>
</protein>
<name>A0A1W0WQE5_HYPEX</name>
<gene>
    <name evidence="1" type="ORF">BV898_08531</name>
</gene>
<sequence length="183" mass="21120">MTEKYKSSSIIHPLDPDIHEFFLGCLELVKELSLSPKHSATLAEFLDYVHFLTVQQRDYKGRALLEFDDAFQKFAEFHRCALNDDRARTQLGRQHFVSRNQLPDYNNRGSNFNRSFDRNRLGENTEIYPNGKRRGTCNLWNRGKACSAPPGTDCPYLHKCGNYICRGSHKRVDCPMGQSNTNN</sequence>
<organism evidence="1 2">
    <name type="scientific">Hypsibius exemplaris</name>
    <name type="common">Freshwater tardigrade</name>
    <dbReference type="NCBI Taxonomy" id="2072580"/>
    <lineage>
        <taxon>Eukaryota</taxon>
        <taxon>Metazoa</taxon>
        <taxon>Ecdysozoa</taxon>
        <taxon>Tardigrada</taxon>
        <taxon>Eutardigrada</taxon>
        <taxon>Parachela</taxon>
        <taxon>Hypsibioidea</taxon>
        <taxon>Hypsibiidae</taxon>
        <taxon>Hypsibius</taxon>
    </lineage>
</organism>
<dbReference type="AlphaFoldDB" id="A0A1W0WQE5"/>
<dbReference type="OrthoDB" id="2355984at2759"/>
<evidence type="ECO:0008006" key="3">
    <source>
        <dbReference type="Google" id="ProtNLM"/>
    </source>
</evidence>
<evidence type="ECO:0000313" key="2">
    <source>
        <dbReference type="Proteomes" id="UP000192578"/>
    </source>
</evidence>
<dbReference type="EMBL" id="MTYJ01000061">
    <property type="protein sequence ID" value="OQV17428.1"/>
    <property type="molecule type" value="Genomic_DNA"/>
</dbReference>
<accession>A0A1W0WQE5</accession>
<evidence type="ECO:0000313" key="1">
    <source>
        <dbReference type="EMBL" id="OQV17428.1"/>
    </source>
</evidence>
<proteinExistence type="predicted"/>
<comment type="caution">
    <text evidence="1">The sequence shown here is derived from an EMBL/GenBank/DDBJ whole genome shotgun (WGS) entry which is preliminary data.</text>
</comment>